<dbReference type="InterPro" id="IPR036390">
    <property type="entry name" value="WH_DNA-bd_sf"/>
</dbReference>
<sequence length="189" mass="22211">MIIKFSALPDFLKMATEFEWPWQYNFPPFFTLQPNMSTQAKQIEGWTNLVLSYCRHSKLYTLDVNEAHSSQLFHNKSIERKLSIEAIYIILEELRKKGNLEWSDKGRKQCLVMWRTPEEWGKLIYLWASNNGMTNSVCTLYELSNGDDTVKEEFHGLETWLLKRALQTLVSQRKAELISFDGNDGVKFF</sequence>
<protein>
    <recommendedName>
        <fullName evidence="3">Vacuolar protein-sorting-associated protein 25</fullName>
    </recommendedName>
    <alternativeName>
        <fullName evidence="7">ESCRT-II complex subunit VPS25</fullName>
    </alternativeName>
</protein>
<comment type="similarity">
    <text evidence="2">Belongs to the VPS25 family.</text>
</comment>
<dbReference type="EMBL" id="CAIIXF020000007">
    <property type="protein sequence ID" value="CAH1788791.1"/>
    <property type="molecule type" value="Genomic_DNA"/>
</dbReference>
<dbReference type="GO" id="GO:0000814">
    <property type="term" value="C:ESCRT II complex"/>
    <property type="evidence" value="ECO:0007669"/>
    <property type="project" value="InterPro"/>
</dbReference>
<dbReference type="GO" id="GO:0042803">
    <property type="term" value="F:protein homodimerization activity"/>
    <property type="evidence" value="ECO:0007669"/>
    <property type="project" value="TreeGrafter"/>
</dbReference>
<evidence type="ECO:0000313" key="8">
    <source>
        <dbReference type="EMBL" id="CAH1788791.1"/>
    </source>
</evidence>
<dbReference type="PANTHER" id="PTHR13149:SF0">
    <property type="entry name" value="VACUOLAR PROTEIN-SORTING-ASSOCIATED PROTEIN 25"/>
    <property type="match status" value="1"/>
</dbReference>
<evidence type="ECO:0000256" key="5">
    <source>
        <dbReference type="ARBA" id="ARBA00022490"/>
    </source>
</evidence>
<comment type="subcellular location">
    <subcellularLocation>
        <location evidence="1">Cytoplasm</location>
    </subcellularLocation>
</comment>
<keyword evidence="5" id="KW-0963">Cytoplasm</keyword>
<keyword evidence="4" id="KW-0813">Transport</keyword>
<proteinExistence type="inferred from homology"/>
<reference evidence="8" key="1">
    <citation type="submission" date="2022-03" db="EMBL/GenBank/DDBJ databases">
        <authorList>
            <person name="Martin C."/>
        </authorList>
    </citation>
    <scope>NUCLEOTIDE SEQUENCE</scope>
</reference>
<dbReference type="AlphaFoldDB" id="A0A8J1Y417"/>
<accession>A0A8J1Y417</accession>
<dbReference type="GO" id="GO:0016236">
    <property type="term" value="P:macroautophagy"/>
    <property type="evidence" value="ECO:0007669"/>
    <property type="project" value="UniProtKB-ARBA"/>
</dbReference>
<evidence type="ECO:0000256" key="7">
    <source>
        <dbReference type="ARBA" id="ARBA00030094"/>
    </source>
</evidence>
<keyword evidence="9" id="KW-1185">Reference proteome</keyword>
<evidence type="ECO:0000256" key="1">
    <source>
        <dbReference type="ARBA" id="ARBA00004496"/>
    </source>
</evidence>
<dbReference type="PANTHER" id="PTHR13149">
    <property type="entry name" value="VACUOLAR PROTEIN SORTING-ASSOCIATED PROTEIN VPS25"/>
    <property type="match status" value="1"/>
</dbReference>
<evidence type="ECO:0000256" key="3">
    <source>
        <dbReference type="ARBA" id="ARBA00017934"/>
    </source>
</evidence>
<dbReference type="Proteomes" id="UP000749559">
    <property type="component" value="Unassembled WGS sequence"/>
</dbReference>
<dbReference type="InterPro" id="IPR008570">
    <property type="entry name" value="ESCRT-II_cplx_Vps25-sub"/>
</dbReference>
<evidence type="ECO:0000256" key="2">
    <source>
        <dbReference type="ARBA" id="ARBA00009674"/>
    </source>
</evidence>
<dbReference type="OrthoDB" id="245150at2759"/>
<dbReference type="Gene3D" id="1.10.10.570">
    <property type="entry name" value="Winged helix' DNA-binding domain. Chain C. Domain 1"/>
    <property type="match status" value="1"/>
</dbReference>
<evidence type="ECO:0000256" key="4">
    <source>
        <dbReference type="ARBA" id="ARBA00022448"/>
    </source>
</evidence>
<name>A0A8J1Y417_OWEFU</name>
<dbReference type="SUPFAM" id="SSF46785">
    <property type="entry name" value="Winged helix' DNA-binding domain"/>
    <property type="match status" value="2"/>
</dbReference>
<comment type="caution">
    <text evidence="8">The sequence shown here is derived from an EMBL/GenBank/DDBJ whole genome shotgun (WGS) entry which is preliminary data.</text>
</comment>
<dbReference type="InterPro" id="IPR036388">
    <property type="entry name" value="WH-like_DNA-bd_sf"/>
</dbReference>
<dbReference type="FunFam" id="1.10.10.570:FF:000001">
    <property type="entry name" value="vacuolar protein-sorting-associated protein 25"/>
    <property type="match status" value="1"/>
</dbReference>
<gene>
    <name evidence="8" type="ORF">OFUS_LOCUS14255</name>
</gene>
<dbReference type="GO" id="GO:0043328">
    <property type="term" value="P:protein transport to vacuole involved in ubiquitin-dependent protein catabolic process via the multivesicular body sorting pathway"/>
    <property type="evidence" value="ECO:0007669"/>
    <property type="project" value="TreeGrafter"/>
</dbReference>
<keyword evidence="6" id="KW-0653">Protein transport</keyword>
<dbReference type="FunFam" id="1.10.10.10:FF:000141">
    <property type="entry name" value="vacuolar protein-sorting-associated protein 25"/>
    <property type="match status" value="1"/>
</dbReference>
<dbReference type="Gene3D" id="1.10.10.10">
    <property type="entry name" value="Winged helix-like DNA-binding domain superfamily/Winged helix DNA-binding domain"/>
    <property type="match status" value="1"/>
</dbReference>
<dbReference type="GO" id="GO:0005198">
    <property type="term" value="F:structural molecule activity"/>
    <property type="evidence" value="ECO:0007669"/>
    <property type="project" value="TreeGrafter"/>
</dbReference>
<dbReference type="InterPro" id="IPR014041">
    <property type="entry name" value="ESCRT-II_cplx_Vps25-sub_N"/>
</dbReference>
<dbReference type="Pfam" id="PF05871">
    <property type="entry name" value="ESCRT-II"/>
    <property type="match status" value="1"/>
</dbReference>
<organism evidence="8 9">
    <name type="scientific">Owenia fusiformis</name>
    <name type="common">Polychaete worm</name>
    <dbReference type="NCBI Taxonomy" id="6347"/>
    <lineage>
        <taxon>Eukaryota</taxon>
        <taxon>Metazoa</taxon>
        <taxon>Spiralia</taxon>
        <taxon>Lophotrochozoa</taxon>
        <taxon>Annelida</taxon>
        <taxon>Polychaeta</taxon>
        <taxon>Sedentaria</taxon>
        <taxon>Canalipalpata</taxon>
        <taxon>Sabellida</taxon>
        <taxon>Oweniida</taxon>
        <taxon>Oweniidae</taxon>
        <taxon>Owenia</taxon>
    </lineage>
</organism>
<evidence type="ECO:0000313" key="9">
    <source>
        <dbReference type="Proteomes" id="UP000749559"/>
    </source>
</evidence>
<evidence type="ECO:0000256" key="6">
    <source>
        <dbReference type="ARBA" id="ARBA00022927"/>
    </source>
</evidence>